<name>A0A0G9MUU6_9SPHN</name>
<feature type="transmembrane region" description="Helical" evidence="1">
    <location>
        <begin position="128"/>
        <end position="148"/>
    </location>
</feature>
<dbReference type="STRING" id="1581420.AAW00_09865"/>
<evidence type="ECO:0000313" key="2">
    <source>
        <dbReference type="EMBL" id="KLE34512.1"/>
    </source>
</evidence>
<keyword evidence="3" id="KW-1185">Reference proteome</keyword>
<evidence type="ECO:0000313" key="3">
    <source>
        <dbReference type="Proteomes" id="UP000053464"/>
    </source>
</evidence>
<protein>
    <submittedName>
        <fullName evidence="2">Membrane protein</fullName>
    </submittedName>
</protein>
<comment type="caution">
    <text evidence="2">The sequence shown here is derived from an EMBL/GenBank/DDBJ whole genome shotgun (WGS) entry which is preliminary data.</text>
</comment>
<gene>
    <name evidence="2" type="ORF">AAW00_09865</name>
</gene>
<evidence type="ECO:0000256" key="1">
    <source>
        <dbReference type="SAM" id="Phobius"/>
    </source>
</evidence>
<feature type="transmembrane region" description="Helical" evidence="1">
    <location>
        <begin position="200"/>
        <end position="223"/>
    </location>
</feature>
<keyword evidence="1" id="KW-0812">Transmembrane</keyword>
<feature type="transmembrane region" description="Helical" evidence="1">
    <location>
        <begin position="21"/>
        <end position="37"/>
    </location>
</feature>
<sequence length="226" mass="24276">MSEAHAHTKAPRGIGNRLMPPRFLAFLATLAAAWFTYRGLMPPDDWRDGTAMAFDFAALVFLASLVPLLRGHDAAAIRAHARANDAGRLTTLALTGLLTFVVMAAITGEMAGAQRGDMTSVAKLVGTLLLIWLFANGVYALHYAHLFYGEGEDGRDRGGIDFPGTDTPDYWDFAYFAFTMGMTFQTSDVQMTSGAVRKVALAHCFAAFVFNIGVIAFTINVLGGAG</sequence>
<dbReference type="EMBL" id="LBHB01000002">
    <property type="protein sequence ID" value="KLE34512.1"/>
    <property type="molecule type" value="Genomic_DNA"/>
</dbReference>
<dbReference type="OrthoDB" id="64737at2"/>
<feature type="transmembrane region" description="Helical" evidence="1">
    <location>
        <begin position="89"/>
        <end position="108"/>
    </location>
</feature>
<keyword evidence="1" id="KW-1133">Transmembrane helix</keyword>
<dbReference type="RefSeq" id="WP_047004159.1">
    <property type="nucleotide sequence ID" value="NZ_LBHB01000002.1"/>
</dbReference>
<dbReference type="Pfam" id="PF07077">
    <property type="entry name" value="DUF1345"/>
    <property type="match status" value="1"/>
</dbReference>
<accession>A0A0G9MUU6</accession>
<proteinExistence type="predicted"/>
<dbReference type="PATRIC" id="fig|1581420.6.peg.2023"/>
<reference evidence="2 3" key="1">
    <citation type="submission" date="2015-04" db="EMBL/GenBank/DDBJ databases">
        <title>The draft genome sequence of Erythrobacter luteus KA37.</title>
        <authorList>
            <person name="Zhuang L."/>
            <person name="Liu Y."/>
            <person name="Shao Z."/>
        </authorList>
    </citation>
    <scope>NUCLEOTIDE SEQUENCE [LARGE SCALE GENOMIC DNA]</scope>
    <source>
        <strain evidence="2 3">KA37</strain>
    </source>
</reference>
<dbReference type="Proteomes" id="UP000053464">
    <property type="component" value="Unassembled WGS sequence"/>
</dbReference>
<dbReference type="AlphaFoldDB" id="A0A0G9MUU6"/>
<dbReference type="InterPro" id="IPR009781">
    <property type="entry name" value="DUF1345"/>
</dbReference>
<keyword evidence="1" id="KW-0472">Membrane</keyword>
<feature type="transmembrane region" description="Helical" evidence="1">
    <location>
        <begin position="49"/>
        <end position="69"/>
    </location>
</feature>
<organism evidence="2 3">
    <name type="scientific">Aurantiacibacter luteus</name>
    <dbReference type="NCBI Taxonomy" id="1581420"/>
    <lineage>
        <taxon>Bacteria</taxon>
        <taxon>Pseudomonadati</taxon>
        <taxon>Pseudomonadota</taxon>
        <taxon>Alphaproteobacteria</taxon>
        <taxon>Sphingomonadales</taxon>
        <taxon>Erythrobacteraceae</taxon>
        <taxon>Aurantiacibacter</taxon>
    </lineage>
</organism>